<sequence>MANALNVKPTRMELQKLKSHLAIARRGHKLLKDKQDELMRQFIEKIKQNNKLRQEVEASLEEALKNFVLASSVMKGAYLDELLAIPSQSVKVDIHKENIMSVEVPKMTFQAAEDAEESHLALSYLNTSSEWDEAVQTLNQIMKPLLELSELEKTCQLMADDIESTRRRVNALEYRVIPDTQETIAFIESKLEESERSTKTRMIKIKDMNH</sequence>
<evidence type="ECO:0000313" key="5">
    <source>
        <dbReference type="EMBL" id="KXB35761.1"/>
    </source>
</evidence>
<evidence type="ECO:0000256" key="3">
    <source>
        <dbReference type="ARBA" id="ARBA00023065"/>
    </source>
</evidence>
<dbReference type="GO" id="GO:0046961">
    <property type="term" value="F:proton-transporting ATPase activity, rotational mechanism"/>
    <property type="evidence" value="ECO:0007669"/>
    <property type="project" value="InterPro"/>
</dbReference>
<keyword evidence="3 4" id="KW-0406">Ion transport</keyword>
<protein>
    <recommendedName>
        <fullName evidence="4">V-type ATP synthase subunit D</fullName>
    </recommendedName>
    <alternativeName>
        <fullName evidence="4">V-ATPase subunit D</fullName>
    </alternativeName>
</protein>
<dbReference type="Pfam" id="PF01813">
    <property type="entry name" value="ATP-synt_D"/>
    <property type="match status" value="1"/>
</dbReference>
<dbReference type="GO" id="GO:0046933">
    <property type="term" value="F:proton-transporting ATP synthase activity, rotational mechanism"/>
    <property type="evidence" value="ECO:0007669"/>
    <property type="project" value="UniProtKB-UniRule"/>
</dbReference>
<dbReference type="InterPro" id="IPR002699">
    <property type="entry name" value="V_ATPase_D"/>
</dbReference>
<gene>
    <name evidence="4" type="primary">atpD</name>
    <name evidence="5" type="ORF">HMPREF3187_01168</name>
</gene>
<dbReference type="PATRIC" id="fig|87541.4.peg.1156"/>
<organism evidence="5 6">
    <name type="scientific">Aerococcus christensenii</name>
    <dbReference type="NCBI Taxonomy" id="87541"/>
    <lineage>
        <taxon>Bacteria</taxon>
        <taxon>Bacillati</taxon>
        <taxon>Bacillota</taxon>
        <taxon>Bacilli</taxon>
        <taxon>Lactobacillales</taxon>
        <taxon>Aerococcaceae</taxon>
        <taxon>Aerococcus</taxon>
    </lineage>
</organism>
<comment type="function">
    <text evidence="4">Produces ATP from ADP in the presence of a proton gradient across the membrane.</text>
</comment>
<dbReference type="HAMAP" id="MF_00271">
    <property type="entry name" value="ATP_synth_D_arch"/>
    <property type="match status" value="1"/>
</dbReference>
<accession>A0A109RCI3</accession>
<dbReference type="NCBIfam" id="NF001543">
    <property type="entry name" value="PRK00373.1-2"/>
    <property type="match status" value="1"/>
</dbReference>
<keyword evidence="4" id="KW-0066">ATP synthesis</keyword>
<evidence type="ECO:0000256" key="1">
    <source>
        <dbReference type="ARBA" id="ARBA00005850"/>
    </source>
</evidence>
<dbReference type="Proteomes" id="UP000070422">
    <property type="component" value="Unassembled WGS sequence"/>
</dbReference>
<dbReference type="GO" id="GO:0005524">
    <property type="term" value="F:ATP binding"/>
    <property type="evidence" value="ECO:0007669"/>
    <property type="project" value="UniProtKB-UniRule"/>
</dbReference>
<dbReference type="NCBIfam" id="TIGR00309">
    <property type="entry name" value="V_ATPase_subD"/>
    <property type="match status" value="1"/>
</dbReference>
<keyword evidence="4" id="KW-0375">Hydrogen ion transport</keyword>
<dbReference type="STRING" id="87541.AWM71_05675"/>
<evidence type="ECO:0000256" key="2">
    <source>
        <dbReference type="ARBA" id="ARBA00022448"/>
    </source>
</evidence>
<reference evidence="5 6" key="1">
    <citation type="submission" date="2016-01" db="EMBL/GenBank/DDBJ databases">
        <authorList>
            <person name="Oliw E.H."/>
        </authorList>
    </citation>
    <scope>NUCLEOTIDE SEQUENCE [LARGE SCALE GENOMIC DNA]</scope>
    <source>
        <strain evidence="5 6">KA00635</strain>
    </source>
</reference>
<proteinExistence type="inferred from homology"/>
<dbReference type="EMBL" id="LSCQ01000056">
    <property type="protein sequence ID" value="KXB35761.1"/>
    <property type="molecule type" value="Genomic_DNA"/>
</dbReference>
<evidence type="ECO:0000313" key="6">
    <source>
        <dbReference type="Proteomes" id="UP000070422"/>
    </source>
</evidence>
<dbReference type="OrthoDB" id="9781718at2"/>
<dbReference type="PANTHER" id="PTHR11671">
    <property type="entry name" value="V-TYPE ATP SYNTHASE SUBUNIT D"/>
    <property type="match status" value="1"/>
</dbReference>
<comment type="caution">
    <text evidence="5">The sequence shown here is derived from an EMBL/GenBank/DDBJ whole genome shotgun (WGS) entry which is preliminary data.</text>
</comment>
<dbReference type="RefSeq" id="WP_060777047.1">
    <property type="nucleotide sequence ID" value="NZ_CP014159.1"/>
</dbReference>
<dbReference type="AlphaFoldDB" id="A0A109RCI3"/>
<keyword evidence="2 4" id="KW-0813">Transport</keyword>
<evidence type="ECO:0000256" key="4">
    <source>
        <dbReference type="HAMAP-Rule" id="MF_00271"/>
    </source>
</evidence>
<dbReference type="Gene3D" id="1.10.287.3240">
    <property type="match status" value="1"/>
</dbReference>
<name>A0A109RCI3_9LACT</name>
<dbReference type="KEGG" id="acg:AWM71_05675"/>
<comment type="similarity">
    <text evidence="1 4">Belongs to the V-ATPase D subunit family.</text>
</comment>
<dbReference type="GO" id="GO:0042777">
    <property type="term" value="P:proton motive force-driven plasma membrane ATP synthesis"/>
    <property type="evidence" value="ECO:0007669"/>
    <property type="project" value="UniProtKB-UniRule"/>
</dbReference>